<keyword evidence="2" id="KW-1185">Reference proteome</keyword>
<accession>A0A916U742</accession>
<dbReference type="Proteomes" id="UP000637423">
    <property type="component" value="Unassembled WGS sequence"/>
</dbReference>
<dbReference type="EMBL" id="BMED01000001">
    <property type="protein sequence ID" value="GGC61916.1"/>
    <property type="molecule type" value="Genomic_DNA"/>
</dbReference>
<evidence type="ECO:0000313" key="1">
    <source>
        <dbReference type="EMBL" id="GGC61916.1"/>
    </source>
</evidence>
<evidence type="ECO:0000313" key="2">
    <source>
        <dbReference type="Proteomes" id="UP000637423"/>
    </source>
</evidence>
<name>A0A916U742_9BURK</name>
<sequence>MLLTNVEPLDELFDQYSTLLGADLPAYRNHVYRLINFCAALSDDSENRLQKLVVAGFFHDIGIWSAHTFDYLPPSDALAQAWLEANAKSAWSGEISAMIQQHHKLTRCDGDSGLGGLAEAFRQADWVDVTHGLISHGVPRAVLRAVFAAFPDAGFHLRLLQLSCRRLLSHPLDPLPMMRW</sequence>
<reference evidence="1" key="2">
    <citation type="submission" date="2020-09" db="EMBL/GenBank/DDBJ databases">
        <authorList>
            <person name="Sun Q."/>
            <person name="Zhou Y."/>
        </authorList>
    </citation>
    <scope>NUCLEOTIDE SEQUENCE</scope>
    <source>
        <strain evidence="1">CGMCC 1.10998</strain>
    </source>
</reference>
<protein>
    <submittedName>
        <fullName evidence="1">Phosphohydrolase</fullName>
    </submittedName>
</protein>
<gene>
    <name evidence="1" type="ORF">GCM10011396_06020</name>
</gene>
<proteinExistence type="predicted"/>
<reference evidence="1" key="1">
    <citation type="journal article" date="2014" name="Int. J. Syst. Evol. Microbiol.">
        <title>Complete genome sequence of Corynebacterium casei LMG S-19264T (=DSM 44701T), isolated from a smear-ripened cheese.</title>
        <authorList>
            <consortium name="US DOE Joint Genome Institute (JGI-PGF)"/>
            <person name="Walter F."/>
            <person name="Albersmeier A."/>
            <person name="Kalinowski J."/>
            <person name="Ruckert C."/>
        </authorList>
    </citation>
    <scope>NUCLEOTIDE SEQUENCE</scope>
    <source>
        <strain evidence="1">CGMCC 1.10998</strain>
    </source>
</reference>
<dbReference type="SUPFAM" id="SSF109604">
    <property type="entry name" value="HD-domain/PDEase-like"/>
    <property type="match status" value="1"/>
</dbReference>
<comment type="caution">
    <text evidence="1">The sequence shown here is derived from an EMBL/GenBank/DDBJ whole genome shotgun (WGS) entry which is preliminary data.</text>
</comment>
<dbReference type="AlphaFoldDB" id="A0A916U742"/>
<dbReference type="Gene3D" id="1.10.3210.10">
    <property type="entry name" value="Hypothetical protein af1432"/>
    <property type="match status" value="1"/>
</dbReference>
<organism evidence="1 2">
    <name type="scientific">Undibacterium terreum</name>
    <dbReference type="NCBI Taxonomy" id="1224302"/>
    <lineage>
        <taxon>Bacteria</taxon>
        <taxon>Pseudomonadati</taxon>
        <taxon>Pseudomonadota</taxon>
        <taxon>Betaproteobacteria</taxon>
        <taxon>Burkholderiales</taxon>
        <taxon>Oxalobacteraceae</taxon>
        <taxon>Undibacterium</taxon>
    </lineage>
</organism>